<reference evidence="3 4" key="1">
    <citation type="submission" date="2015-12" db="EMBL/GenBank/DDBJ databases">
        <authorList>
            <person name="Shamseldin A."/>
            <person name="Moawad H."/>
            <person name="Abd El-Rahim W.M."/>
            <person name="Sadowsky M.J."/>
        </authorList>
    </citation>
    <scope>NUCLEOTIDE SEQUENCE [LARGE SCALE GENOMIC DNA]</scope>
    <source>
        <strain evidence="3 4">JC234</strain>
    </source>
</reference>
<accession>A0A1C1Z1H7</accession>
<proteinExistence type="inferred from homology"/>
<gene>
    <name evidence="3" type="ORF">AWJ14_11460</name>
</gene>
<dbReference type="InterPro" id="IPR005064">
    <property type="entry name" value="BUG"/>
</dbReference>
<evidence type="ECO:0008006" key="5">
    <source>
        <dbReference type="Google" id="ProtNLM"/>
    </source>
</evidence>
<dbReference type="Gene3D" id="3.40.190.10">
    <property type="entry name" value="Periplasmic binding protein-like II"/>
    <property type="match status" value="1"/>
</dbReference>
<comment type="caution">
    <text evidence="3">The sequence shown here is derived from an EMBL/GenBank/DDBJ whole genome shotgun (WGS) entry which is preliminary data.</text>
</comment>
<dbReference type="SUPFAM" id="SSF53850">
    <property type="entry name" value="Periplasmic binding protein-like II"/>
    <property type="match status" value="1"/>
</dbReference>
<dbReference type="STRING" id="1480615.AWJ14_11460"/>
<sequence length="323" mass="34397">MQVFTRSFKAMLTAAALTAAAAMPAAAQEFPGGRGIEFVAGYGPGGGHDTMLRMMAKIIQSDKIVDAKINVVNKPGGAGATSLGYLNSHKGDGHYLMSATSSFITTPLTTDVGLNYKDFTPIARLGIDPVIMVVSAKSPIQSLDDVKNADGVLNIAGGGRGQIENIVTILLGDKMDKTFNFIPFQGDGEVSTAVLSGQVDAAMINPGAIKEFIEAGRVRAIAISTDERTTMLPDVPTFKESGFDVVAAVFRGVVAAKDISEEEKSYLSNMVEKLQATDAWKSQYLEPNGIVPGYLSPDDFGSYLEQTNELYRSTLERLNLLKG</sequence>
<dbReference type="PIRSF" id="PIRSF017082">
    <property type="entry name" value="YflP"/>
    <property type="match status" value="1"/>
</dbReference>
<dbReference type="PANTHER" id="PTHR42928">
    <property type="entry name" value="TRICARBOXYLATE-BINDING PROTEIN"/>
    <property type="match status" value="1"/>
</dbReference>
<dbReference type="PANTHER" id="PTHR42928:SF3">
    <property type="entry name" value="UPF0065 PROTEIN YFLP"/>
    <property type="match status" value="1"/>
</dbReference>
<dbReference type="Proteomes" id="UP000094795">
    <property type="component" value="Unassembled WGS sequence"/>
</dbReference>
<dbReference type="AlphaFoldDB" id="A0A1C1Z1H7"/>
<dbReference type="OrthoDB" id="8443386at2"/>
<dbReference type="Gene3D" id="3.40.190.150">
    <property type="entry name" value="Bordetella uptake gene, domain 1"/>
    <property type="match status" value="1"/>
</dbReference>
<feature type="chain" id="PRO_5008656695" description="Transporter" evidence="2">
    <location>
        <begin position="28"/>
        <end position="323"/>
    </location>
</feature>
<comment type="similarity">
    <text evidence="1">Belongs to the UPF0065 (bug) family.</text>
</comment>
<evidence type="ECO:0000256" key="2">
    <source>
        <dbReference type="SAM" id="SignalP"/>
    </source>
</evidence>
<dbReference type="EMBL" id="LQZT01000001">
    <property type="protein sequence ID" value="OCW59611.1"/>
    <property type="molecule type" value="Genomic_DNA"/>
</dbReference>
<evidence type="ECO:0000313" key="3">
    <source>
        <dbReference type="EMBL" id="OCW59611.1"/>
    </source>
</evidence>
<keyword evidence="2" id="KW-0732">Signal</keyword>
<feature type="signal peptide" evidence="2">
    <location>
        <begin position="1"/>
        <end position="27"/>
    </location>
</feature>
<evidence type="ECO:0000256" key="1">
    <source>
        <dbReference type="ARBA" id="ARBA00006987"/>
    </source>
</evidence>
<dbReference type="CDD" id="cd07012">
    <property type="entry name" value="PBP2_Bug_TTT"/>
    <property type="match status" value="1"/>
</dbReference>
<evidence type="ECO:0000313" key="4">
    <source>
        <dbReference type="Proteomes" id="UP000094795"/>
    </source>
</evidence>
<protein>
    <recommendedName>
        <fullName evidence="5">Transporter</fullName>
    </recommendedName>
</protein>
<keyword evidence="4" id="KW-1185">Reference proteome</keyword>
<dbReference type="InterPro" id="IPR042100">
    <property type="entry name" value="Bug_dom1"/>
</dbReference>
<dbReference type="RefSeq" id="WP_066174681.1">
    <property type="nucleotide sequence ID" value="NZ_LQZT01000001.1"/>
</dbReference>
<dbReference type="Pfam" id="PF03401">
    <property type="entry name" value="TctC"/>
    <property type="match status" value="1"/>
</dbReference>
<organism evidence="3 4">
    <name type="scientific">Hoeflea olei</name>
    <dbReference type="NCBI Taxonomy" id="1480615"/>
    <lineage>
        <taxon>Bacteria</taxon>
        <taxon>Pseudomonadati</taxon>
        <taxon>Pseudomonadota</taxon>
        <taxon>Alphaproteobacteria</taxon>
        <taxon>Hyphomicrobiales</taxon>
        <taxon>Rhizobiaceae</taxon>
        <taxon>Hoeflea</taxon>
    </lineage>
</organism>
<name>A0A1C1Z1H7_9HYPH</name>